<protein>
    <submittedName>
        <fullName evidence="3">WD40/YVTN/BNR-like repeat-containing protein</fullName>
    </submittedName>
</protein>
<feature type="region of interest" description="Disordered" evidence="1">
    <location>
        <begin position="93"/>
        <end position="119"/>
    </location>
</feature>
<evidence type="ECO:0000313" key="4">
    <source>
        <dbReference type="Proteomes" id="UP001596298"/>
    </source>
</evidence>
<keyword evidence="4" id="KW-1185">Reference proteome</keyword>
<name>A0ABW2AHM1_9MICO</name>
<keyword evidence="2" id="KW-1133">Transmembrane helix</keyword>
<evidence type="ECO:0000313" key="3">
    <source>
        <dbReference type="EMBL" id="MFC6706432.1"/>
    </source>
</evidence>
<reference evidence="4" key="1">
    <citation type="journal article" date="2019" name="Int. J. Syst. Evol. Microbiol.">
        <title>The Global Catalogue of Microorganisms (GCM) 10K type strain sequencing project: providing services to taxonomists for standard genome sequencing and annotation.</title>
        <authorList>
            <consortium name="The Broad Institute Genomics Platform"/>
            <consortium name="The Broad Institute Genome Sequencing Center for Infectious Disease"/>
            <person name="Wu L."/>
            <person name="Ma J."/>
        </authorList>
    </citation>
    <scope>NUCLEOTIDE SEQUENCE [LARGE SCALE GENOMIC DNA]</scope>
    <source>
        <strain evidence="4">CCUG 58127</strain>
    </source>
</reference>
<evidence type="ECO:0000256" key="1">
    <source>
        <dbReference type="SAM" id="MobiDB-lite"/>
    </source>
</evidence>
<gene>
    <name evidence="3" type="ORF">ACFQDH_14495</name>
</gene>
<dbReference type="EMBL" id="JBHSWH010000001">
    <property type="protein sequence ID" value="MFC6706432.1"/>
    <property type="molecule type" value="Genomic_DNA"/>
</dbReference>
<comment type="caution">
    <text evidence="3">The sequence shown here is derived from an EMBL/GenBank/DDBJ whole genome shotgun (WGS) entry which is preliminary data.</text>
</comment>
<proteinExistence type="predicted"/>
<keyword evidence="2" id="KW-0812">Transmembrane</keyword>
<organism evidence="3 4">
    <name type="scientific">Flexivirga alba</name>
    <dbReference type="NCBI Taxonomy" id="702742"/>
    <lineage>
        <taxon>Bacteria</taxon>
        <taxon>Bacillati</taxon>
        <taxon>Actinomycetota</taxon>
        <taxon>Actinomycetes</taxon>
        <taxon>Micrococcales</taxon>
        <taxon>Dermacoccaceae</taxon>
        <taxon>Flexivirga</taxon>
    </lineage>
</organism>
<feature type="compositionally biased region" description="Low complexity" evidence="1">
    <location>
        <begin position="101"/>
        <end position="118"/>
    </location>
</feature>
<evidence type="ECO:0000256" key="2">
    <source>
        <dbReference type="SAM" id="Phobius"/>
    </source>
</evidence>
<accession>A0ABW2AHM1</accession>
<dbReference type="Gene3D" id="2.130.10.10">
    <property type="entry name" value="YVTN repeat-like/Quinoprotein amine dehydrogenase"/>
    <property type="match status" value="1"/>
</dbReference>
<dbReference type="RefSeq" id="WP_382403093.1">
    <property type="nucleotide sequence ID" value="NZ_JBHSWH010000001.1"/>
</dbReference>
<keyword evidence="2" id="KW-0472">Membrane</keyword>
<dbReference type="InterPro" id="IPR015943">
    <property type="entry name" value="WD40/YVTN_repeat-like_dom_sf"/>
</dbReference>
<feature type="transmembrane region" description="Helical" evidence="2">
    <location>
        <begin position="55"/>
        <end position="74"/>
    </location>
</feature>
<sequence length="486" mass="50375">MNEERHDAETGAEHDAVAEFFAAARGQVRDERATDLDWQRILSGSRRSSRRRNRLAMLSSAAVAIIAIFAVFLWQQNGIGGGVQRGEAIVGATDKAQSGEPTSSPSSVSPQQQPTSVPDSFRTWSVSYAGQSVLYALGSQACGGDTCPVLLKSGTNGRSWAAVHKFTGTDVSAATGNAVPQIQPQRALSQTRFATPSTGYVFGGDLWVTRDSGASFTKMSHPGTTVLDVEINQGQAVLLSADNCGQGECNGPIHVTRFDPAKGSISDSGVEMTPSSPIRAGNVVVQNGQAFVQLTAVDGAKPVAPLRLDGSKLTAMSGPSDCGGTALQSVTPATNNSTQVQLFALCKPTNSGTSHTSYTIVSSDDAGKSWKSVSSGALTLPRLGQVWLAAADAKHLVASAGGPREIAGVPAPNGDGSLMFSTNGQGFGPATTPKGAKVPATGFDWTASAGGGIFYAVPRATATPGFWTTTDYGKTWTLVDPRHQGN</sequence>
<dbReference type="Proteomes" id="UP001596298">
    <property type="component" value="Unassembled WGS sequence"/>
</dbReference>
<dbReference type="SUPFAM" id="SSF110296">
    <property type="entry name" value="Oligoxyloglucan reducing end-specific cellobiohydrolase"/>
    <property type="match status" value="1"/>
</dbReference>